<gene>
    <name evidence="5" type="ORF">QFZ22_009652</name>
</gene>
<dbReference type="EMBL" id="JAUSZV010000006">
    <property type="protein sequence ID" value="MDQ0913580.1"/>
    <property type="molecule type" value="Genomic_DNA"/>
</dbReference>
<dbReference type="GO" id="GO:0052689">
    <property type="term" value="F:carboxylic ester hydrolase activity"/>
    <property type="evidence" value="ECO:0007669"/>
    <property type="project" value="UniProtKB-ARBA"/>
</dbReference>
<name>A0AAW8FVJ2_9ACTN</name>
<evidence type="ECO:0000256" key="2">
    <source>
        <dbReference type="ARBA" id="ARBA00022801"/>
    </source>
</evidence>
<evidence type="ECO:0000313" key="5">
    <source>
        <dbReference type="EMBL" id="MDQ0913580.1"/>
    </source>
</evidence>
<feature type="compositionally biased region" description="Basic and acidic residues" evidence="3">
    <location>
        <begin position="164"/>
        <end position="175"/>
    </location>
</feature>
<feature type="domain" description="Xaa-Pro dipeptidyl-peptidase-like" evidence="4">
    <location>
        <begin position="15"/>
        <end position="274"/>
    </location>
</feature>
<dbReference type="InterPro" id="IPR029058">
    <property type="entry name" value="AB_hydrolase_fold"/>
</dbReference>
<dbReference type="AlphaFoldDB" id="A0AAW8FVJ2"/>
<dbReference type="InterPro" id="IPR050261">
    <property type="entry name" value="FrsA_esterase"/>
</dbReference>
<reference evidence="5" key="1">
    <citation type="submission" date="2023-07" db="EMBL/GenBank/DDBJ databases">
        <title>Comparative genomics of wheat-associated soil bacteria to identify genetic determinants of phenazine resistance.</title>
        <authorList>
            <person name="Mouncey N."/>
        </authorList>
    </citation>
    <scope>NUCLEOTIDE SEQUENCE</scope>
    <source>
        <strain evidence="5">V4I22</strain>
    </source>
</reference>
<protein>
    <submittedName>
        <fullName evidence="5">Fermentation-respiration switch protein FrsA (DUF1100 family)</fullName>
    </submittedName>
</protein>
<evidence type="ECO:0000259" key="4">
    <source>
        <dbReference type="Pfam" id="PF02129"/>
    </source>
</evidence>
<accession>A0AAW8FVJ2</accession>
<feature type="region of interest" description="Disordered" evidence="3">
    <location>
        <begin position="164"/>
        <end position="184"/>
    </location>
</feature>
<evidence type="ECO:0000313" key="6">
    <source>
        <dbReference type="Proteomes" id="UP001234216"/>
    </source>
</evidence>
<evidence type="ECO:0000256" key="3">
    <source>
        <dbReference type="SAM" id="MobiDB-lite"/>
    </source>
</evidence>
<dbReference type="Proteomes" id="UP001234216">
    <property type="component" value="Unassembled WGS sequence"/>
</dbReference>
<dbReference type="InterPro" id="IPR000383">
    <property type="entry name" value="Xaa-Pro-like_dom"/>
</dbReference>
<comment type="similarity">
    <text evidence="1">Belongs to the AB hydrolase superfamily.</text>
</comment>
<dbReference type="Gene3D" id="1.10.10.800">
    <property type="match status" value="1"/>
</dbReference>
<dbReference type="SUPFAM" id="SSF53474">
    <property type="entry name" value="alpha/beta-Hydrolases"/>
    <property type="match status" value="1"/>
</dbReference>
<evidence type="ECO:0000256" key="1">
    <source>
        <dbReference type="ARBA" id="ARBA00008645"/>
    </source>
</evidence>
<dbReference type="RefSeq" id="WP_306986984.1">
    <property type="nucleotide sequence ID" value="NZ_JAUSZV010000006.1"/>
</dbReference>
<dbReference type="PANTHER" id="PTHR22946">
    <property type="entry name" value="DIENELACTONE HYDROLASE DOMAIN-CONTAINING PROTEIN-RELATED"/>
    <property type="match status" value="1"/>
</dbReference>
<keyword evidence="2" id="KW-0378">Hydrolase</keyword>
<comment type="caution">
    <text evidence="5">The sequence shown here is derived from an EMBL/GenBank/DDBJ whole genome shotgun (WGS) entry which is preliminary data.</text>
</comment>
<dbReference type="Gene3D" id="3.40.50.1820">
    <property type="entry name" value="alpha/beta hydrolase"/>
    <property type="match status" value="1"/>
</dbReference>
<dbReference type="PANTHER" id="PTHR22946:SF9">
    <property type="entry name" value="POLYKETIDE TRANSFERASE AF380"/>
    <property type="match status" value="1"/>
</dbReference>
<organism evidence="5 6">
    <name type="scientific">Streptomyces canus</name>
    <dbReference type="NCBI Taxonomy" id="58343"/>
    <lineage>
        <taxon>Bacteria</taxon>
        <taxon>Bacillati</taxon>
        <taxon>Actinomycetota</taxon>
        <taxon>Actinomycetes</taxon>
        <taxon>Kitasatosporales</taxon>
        <taxon>Streptomycetaceae</taxon>
        <taxon>Streptomyces</taxon>
        <taxon>Streptomyces aurantiacus group</taxon>
    </lineage>
</organism>
<sequence length="300" mass="33163">MTLRERVSFPAEGAVTLRGTLYLPETPGPHPAITMAHGYGGTTKHSIEPFAEVFAEEGFVVLVHDHRGFGSSDGEPRQDIDPWQQIADWRRAITYLESRDEVDSDRIGLWGTSYAGGHAIVLGATDRRLKAVVSQVPTISGYEQGLRRTPPEATAALEEAFNEDERGRLRGEPPRRQALVSADPSVPASYRTQEAIDFYLQPVPEGLWKNEVTVRSARAARMYEPGTWIARVSPTPLLMVVATGDTVTVTDLALAAYEKALEPKRLELIPGGHFDPYIAQFDTASRAAVAWFRDHLTKEN</sequence>
<proteinExistence type="inferred from homology"/>
<dbReference type="Pfam" id="PF02129">
    <property type="entry name" value="Peptidase_S15"/>
    <property type="match status" value="1"/>
</dbReference>